<dbReference type="Proteomes" id="UP000463931">
    <property type="component" value="Chromosome"/>
</dbReference>
<dbReference type="RefSeq" id="WP_163587987.1">
    <property type="nucleotide sequence ID" value="NZ_CP040852.1"/>
</dbReference>
<evidence type="ECO:0000313" key="1">
    <source>
        <dbReference type="EMBL" id="QIA90496.1"/>
    </source>
</evidence>
<evidence type="ECO:0000313" key="2">
    <source>
        <dbReference type="Proteomes" id="UP000463931"/>
    </source>
</evidence>
<name>A0AAE6WGU4_9LACO</name>
<sequence>MEFNKTVILSGDVKDEKGNVFASMRTVLEGDGSTPVIMTMGNQEVVGFKDDGTPIVPKLQEDKLKAAQKELQAEAIKQQKELCVENGVDPELVNIINAEKEVK</sequence>
<accession>A0AAE6WGU4</accession>
<dbReference type="EMBL" id="CP040852">
    <property type="protein sequence ID" value="QIA90496.1"/>
    <property type="molecule type" value="Genomic_DNA"/>
</dbReference>
<organism evidence="1 2">
    <name type="scientific">Ligilactobacillus murinus</name>
    <dbReference type="NCBI Taxonomy" id="1622"/>
    <lineage>
        <taxon>Bacteria</taxon>
        <taxon>Bacillati</taxon>
        <taxon>Bacillota</taxon>
        <taxon>Bacilli</taxon>
        <taxon>Lactobacillales</taxon>
        <taxon>Lactobacillaceae</taxon>
        <taxon>Ligilactobacillus</taxon>
    </lineage>
</organism>
<proteinExistence type="predicted"/>
<protein>
    <submittedName>
        <fullName evidence="1">Uncharacterized protein</fullName>
    </submittedName>
</protein>
<dbReference type="AlphaFoldDB" id="A0AAE6WGU4"/>
<reference evidence="1 2" key="1">
    <citation type="journal article" date="2019" name="Nat. Med.">
        <title>Preventing dysbiosis of the neonatal mouse intestinal microbiome protects against late-onset sepsis.</title>
        <authorList>
            <person name="Singer J.R."/>
            <person name="Blosser E.G."/>
            <person name="Zindl C.L."/>
            <person name="Silberger D.J."/>
            <person name="Conlan S."/>
            <person name="Laufer V.A."/>
            <person name="DiToro D."/>
            <person name="Deming C."/>
            <person name="Kumar R."/>
            <person name="Morrow C.D."/>
            <person name="Segre J.A."/>
            <person name="Gray M.J."/>
            <person name="Randolph D.A."/>
            <person name="Weaver C.T."/>
        </authorList>
    </citation>
    <scope>NUCLEOTIDE SEQUENCE [LARGE SCALE GENOMIC DNA]</scope>
    <source>
        <strain evidence="1 2">V10</strain>
    </source>
</reference>
<gene>
    <name evidence="1" type="ORF">FEE40_10205</name>
</gene>